<name>A0A0L0FCT1_9EUKA</name>
<reference evidence="2 3" key="1">
    <citation type="submission" date="2011-02" db="EMBL/GenBank/DDBJ databases">
        <title>The Genome Sequence of Sphaeroforma arctica JP610.</title>
        <authorList>
            <consortium name="The Broad Institute Genome Sequencing Platform"/>
            <person name="Russ C."/>
            <person name="Cuomo C."/>
            <person name="Young S.K."/>
            <person name="Zeng Q."/>
            <person name="Gargeya S."/>
            <person name="Alvarado L."/>
            <person name="Berlin A."/>
            <person name="Chapman S.B."/>
            <person name="Chen Z."/>
            <person name="Freedman E."/>
            <person name="Gellesch M."/>
            <person name="Goldberg J."/>
            <person name="Griggs A."/>
            <person name="Gujja S."/>
            <person name="Heilman E."/>
            <person name="Heiman D."/>
            <person name="Howarth C."/>
            <person name="Mehta T."/>
            <person name="Neiman D."/>
            <person name="Pearson M."/>
            <person name="Roberts A."/>
            <person name="Saif S."/>
            <person name="Shea T."/>
            <person name="Shenoy N."/>
            <person name="Sisk P."/>
            <person name="Stolte C."/>
            <person name="Sykes S."/>
            <person name="White J."/>
            <person name="Yandava C."/>
            <person name="Burger G."/>
            <person name="Gray M.W."/>
            <person name="Holland P.W.H."/>
            <person name="King N."/>
            <person name="Lang F.B.F."/>
            <person name="Roger A.J."/>
            <person name="Ruiz-Trillo I."/>
            <person name="Haas B."/>
            <person name="Nusbaum C."/>
            <person name="Birren B."/>
        </authorList>
    </citation>
    <scope>NUCLEOTIDE SEQUENCE [LARGE SCALE GENOMIC DNA]</scope>
    <source>
        <strain evidence="2 3">JP610</strain>
    </source>
</reference>
<keyword evidence="3" id="KW-1185">Reference proteome</keyword>
<sequence length="110" mass="11653">MLPPILRIDPLIPNQAQPSPLTHTQSQSNSLIHTPPTMQMSTLQHPPSLPAYSFSYPHASLPQSDTHAHTGATTHAHTHAHAHTWSGDQSTVGPSGSANSISAPVPGYTN</sequence>
<accession>A0A0L0FCT1</accession>
<feature type="compositionally biased region" description="Low complexity" evidence="1">
    <location>
        <begin position="1"/>
        <end position="13"/>
    </location>
</feature>
<feature type="non-terminal residue" evidence="2">
    <location>
        <position position="110"/>
    </location>
</feature>
<feature type="compositionally biased region" description="Polar residues" evidence="1">
    <location>
        <begin position="14"/>
        <end position="45"/>
    </location>
</feature>
<dbReference type="RefSeq" id="XP_014147785.1">
    <property type="nucleotide sequence ID" value="XM_014292310.1"/>
</dbReference>
<dbReference type="GeneID" id="25914061"/>
<organism evidence="2 3">
    <name type="scientific">Sphaeroforma arctica JP610</name>
    <dbReference type="NCBI Taxonomy" id="667725"/>
    <lineage>
        <taxon>Eukaryota</taxon>
        <taxon>Ichthyosporea</taxon>
        <taxon>Ichthyophonida</taxon>
        <taxon>Sphaeroforma</taxon>
    </lineage>
</organism>
<evidence type="ECO:0000256" key="1">
    <source>
        <dbReference type="SAM" id="MobiDB-lite"/>
    </source>
</evidence>
<evidence type="ECO:0000313" key="3">
    <source>
        <dbReference type="Proteomes" id="UP000054560"/>
    </source>
</evidence>
<evidence type="ECO:0000313" key="2">
    <source>
        <dbReference type="EMBL" id="KNC73883.1"/>
    </source>
</evidence>
<protein>
    <submittedName>
        <fullName evidence="2">Uncharacterized protein</fullName>
    </submittedName>
</protein>
<dbReference type="AlphaFoldDB" id="A0A0L0FCT1"/>
<feature type="region of interest" description="Disordered" evidence="1">
    <location>
        <begin position="1"/>
        <end position="110"/>
    </location>
</feature>
<dbReference type="Proteomes" id="UP000054560">
    <property type="component" value="Unassembled WGS sequence"/>
</dbReference>
<feature type="compositionally biased region" description="Polar residues" evidence="1">
    <location>
        <begin position="86"/>
        <end position="110"/>
    </location>
</feature>
<gene>
    <name evidence="2" type="ORF">SARC_13557</name>
</gene>
<dbReference type="EMBL" id="KQ245027">
    <property type="protein sequence ID" value="KNC73883.1"/>
    <property type="molecule type" value="Genomic_DNA"/>
</dbReference>
<proteinExistence type="predicted"/>